<organism evidence="5 6">
    <name type="scientific">Mycobacteroides salmoniphilum</name>
    <dbReference type="NCBI Taxonomy" id="404941"/>
    <lineage>
        <taxon>Bacteria</taxon>
        <taxon>Bacillati</taxon>
        <taxon>Actinomycetota</taxon>
        <taxon>Actinomycetes</taxon>
        <taxon>Mycobacteriales</taxon>
        <taxon>Mycobacteriaceae</taxon>
        <taxon>Mycobacteroides</taxon>
    </lineage>
</organism>
<comment type="similarity">
    <text evidence="1">Belongs to the LytR/CpsA/Psr (LCP) family.</text>
</comment>
<feature type="compositionally biased region" description="Polar residues" evidence="2">
    <location>
        <begin position="595"/>
        <end position="609"/>
    </location>
</feature>
<name>A0A4R8RU83_9MYCO</name>
<dbReference type="RefSeq" id="WP_134062495.1">
    <property type="nucleotide sequence ID" value="NZ_PECG01000003.1"/>
</dbReference>
<evidence type="ECO:0000259" key="4">
    <source>
        <dbReference type="Pfam" id="PF13399"/>
    </source>
</evidence>
<evidence type="ECO:0000313" key="6">
    <source>
        <dbReference type="Proteomes" id="UP000295117"/>
    </source>
</evidence>
<dbReference type="InterPro" id="IPR050922">
    <property type="entry name" value="LytR/CpsA/Psr_CW_biosynth"/>
</dbReference>
<feature type="compositionally biased region" description="Basic and acidic residues" evidence="2">
    <location>
        <begin position="61"/>
        <end position="77"/>
    </location>
</feature>
<evidence type="ECO:0000313" key="5">
    <source>
        <dbReference type="EMBL" id="TDZ77327.1"/>
    </source>
</evidence>
<dbReference type="Gene3D" id="3.30.70.2390">
    <property type="match status" value="1"/>
</dbReference>
<evidence type="ECO:0000256" key="1">
    <source>
        <dbReference type="ARBA" id="ARBA00006068"/>
    </source>
</evidence>
<feature type="region of interest" description="Disordered" evidence="2">
    <location>
        <begin position="1"/>
        <end position="200"/>
    </location>
</feature>
<reference evidence="5 6" key="1">
    <citation type="journal article" date="2019" name="Sci. Rep.">
        <title>Extended insight into the Mycobacterium chelonae-abscessus complex through whole genome sequencing of Mycobacterium salmoniphilum outbreak and Mycobacterium salmoniphilum-like strains.</title>
        <authorList>
            <person name="Behra P.R.K."/>
            <person name="Das S."/>
            <person name="Pettersson B.M.F."/>
            <person name="Shirreff L."/>
            <person name="DuCote T."/>
            <person name="Jacobsson K.G."/>
            <person name="Ennis D.G."/>
            <person name="Kirsebom L.A."/>
        </authorList>
    </citation>
    <scope>NUCLEOTIDE SEQUENCE [LARGE SCALE GENOMIC DNA]</scope>
    <source>
        <strain evidence="5 6">DE 4585</strain>
    </source>
</reference>
<evidence type="ECO:0000256" key="2">
    <source>
        <dbReference type="SAM" id="MobiDB-lite"/>
    </source>
</evidence>
<dbReference type="EMBL" id="PECH01000010">
    <property type="protein sequence ID" value="TDZ77327.1"/>
    <property type="molecule type" value="Genomic_DNA"/>
</dbReference>
<dbReference type="Proteomes" id="UP000295117">
    <property type="component" value="Unassembled WGS sequence"/>
</dbReference>
<proteinExistence type="inferred from homology"/>
<sequence>MGDGPNATPAQPRAYGAAPWERAVEPVGSHPDIDVTPERSNTPWTPPPALNHSLPDPTDDEWTRRLETTDTVRETQRPEPAAPAPQPAPRQATRPPKPAPNGSKPGRAPEPPAPPSAHETGSHSLSVADLLAREGAGGGRRSRRHARSEPEDRAEEPAPAAYADESHTDVLPQVQQDAPDLDRYSGAPVDEPADFVDYPDDAPLYDKAAARRVRASNLDDNIDTRAIPIRVGNPEAFVQEPESKRSRRPIYFGRSIAAIVAVCSLTVTGGAWQWSNVKNNRLNRVEALDPNSHDIRDPNAQYGDENFLIIGVDTRAGANSNMGAGDTSDAEGTRSDTMMLVNIPANRKRVAVVSFPRDLAIQPTLCEVWNEDTRSYGPDKAYTETKLNSAFAFGGPKCLVKVIQKISGLNINRFLGVDFAGFSKMVDALGGVEVCTPTPIEDYELGTVLETAGRQTIDGHTALQYVRARQVTTEYNGDYGRIKRQQLFLSSLLRSMISHNTFFSLSKLNNVVNTFIDDSYVDNIRTKDLVDLGQSLQDVKAGRITFLTVPTDGTDPEGNETPRTTDIRKIFDAIINDDPLPGELQPDGTRVPMPGTTTQDTTLASSEHGSATELGETSTATATPAATPSEQIDLVTTEPSEINVHVSNSTGQTGLAASAASQLSQYGFGITTTDDYPSALPTTTVFFSPGHEQQAATVAASFGGAKLQRITGAQTSVRVVLGSDYTSTANVQAPPIAGSTVPLQLSSGAMAPAELPMDLTVVNAGDATCG</sequence>
<evidence type="ECO:0000259" key="3">
    <source>
        <dbReference type="Pfam" id="PF03816"/>
    </source>
</evidence>
<gene>
    <name evidence="5" type="primary">msrR_2</name>
    <name evidence="5" type="ORF">DE4585_04715</name>
</gene>
<dbReference type="Pfam" id="PF13399">
    <property type="entry name" value="LytR_C"/>
    <property type="match status" value="1"/>
</dbReference>
<feature type="region of interest" description="Disordered" evidence="2">
    <location>
        <begin position="578"/>
        <end position="629"/>
    </location>
</feature>
<feature type="compositionally biased region" description="Acidic residues" evidence="2">
    <location>
        <begin position="191"/>
        <end position="200"/>
    </location>
</feature>
<dbReference type="PANTHER" id="PTHR33392:SF6">
    <property type="entry name" value="POLYISOPRENYL-TEICHOIC ACID--PEPTIDOGLYCAN TEICHOIC ACID TRANSFERASE TAGU"/>
    <property type="match status" value="1"/>
</dbReference>
<feature type="compositionally biased region" description="Low complexity" evidence="2">
    <location>
        <begin position="617"/>
        <end position="629"/>
    </location>
</feature>
<dbReference type="Pfam" id="PF03816">
    <property type="entry name" value="LytR_cpsA_psr"/>
    <property type="match status" value="1"/>
</dbReference>
<accession>A0A4R8RU83</accession>
<protein>
    <submittedName>
        <fullName evidence="5">Regulatory protein MsrR</fullName>
    </submittedName>
</protein>
<dbReference type="InterPro" id="IPR027381">
    <property type="entry name" value="LytR/CpsA/Psr_C"/>
</dbReference>
<dbReference type="NCBIfam" id="TIGR00350">
    <property type="entry name" value="lytR_cpsA_psr"/>
    <property type="match status" value="1"/>
</dbReference>
<dbReference type="Gene3D" id="3.40.630.190">
    <property type="entry name" value="LCP protein"/>
    <property type="match status" value="1"/>
</dbReference>
<dbReference type="AlphaFoldDB" id="A0A4R8RU83"/>
<feature type="domain" description="LytR/CpsA/Psr regulator C-terminal" evidence="4">
    <location>
        <begin position="642"/>
        <end position="725"/>
    </location>
</feature>
<comment type="caution">
    <text evidence="5">The sequence shown here is derived from an EMBL/GenBank/DDBJ whole genome shotgun (WGS) entry which is preliminary data.</text>
</comment>
<dbReference type="InterPro" id="IPR004474">
    <property type="entry name" value="LytR_CpsA_psr"/>
</dbReference>
<feature type="domain" description="Cell envelope-related transcriptional attenuator" evidence="3">
    <location>
        <begin position="334"/>
        <end position="497"/>
    </location>
</feature>
<dbReference type="PANTHER" id="PTHR33392">
    <property type="entry name" value="POLYISOPRENYL-TEICHOIC ACID--PEPTIDOGLYCAN TEICHOIC ACID TRANSFERASE TAGU"/>
    <property type="match status" value="1"/>
</dbReference>